<feature type="region of interest" description="Disordered" evidence="1">
    <location>
        <begin position="193"/>
        <end position="254"/>
    </location>
</feature>
<feature type="compositionally biased region" description="Low complexity" evidence="1">
    <location>
        <begin position="754"/>
        <end position="763"/>
    </location>
</feature>
<dbReference type="Proteomes" id="UP000663827">
    <property type="component" value="Unassembled WGS sequence"/>
</dbReference>
<proteinExistence type="predicted"/>
<feature type="region of interest" description="Disordered" evidence="1">
    <location>
        <begin position="308"/>
        <end position="366"/>
    </location>
</feature>
<sequence>MSGFSRLQLAQALLGNVVAILKLSWTNIFIEYDNEELPIEAPRRSAYDSAIFAHLRRARGPPRPTTTIYRGEGPRQSTNHLGVQLPHDGEAAETELGSGFRGSVGARRSLDIQSALPTRKSIDVLRSDWGDKRASRISASELGYLETPDEEEEDAPEGGMDLSSWGLDKVSHLAITSIRLRKIMALQYVVKPGQEKQGPRSRQGTSDRRVSVMSRSPSDALPNPFARMPTPADNASVLPERPKHAHRHSDFGAGGAFLDAQRSQDDLAHEALKDRRRSVANPLDLEEYRANGPHIPLEKRRQSVGVLPSESVPFPSASSPTPLADNNDEDLPNPFALLPPTPDRLSRFDPKAQSSLSQTQLHEGEGDAASIRTGIMREGTTHLRTYSNASLGSRVLLDDFKDDGVSFMTGRPLDAPGNKPVSRMELLRPTVLVMPSPLQGQSQPNQNAGRAGFMLSSDGTPLPPGATPGARPGVRGLAGVGAPHSNQSVGGGFTPNPRATMSLSQLTFRNNLVVDGSRDVAYNDIDQQLRRATAEGEQVEQGWDDYDAETEAPQPERPAGRLYGRSLMDDLQDRKAQIHGRQRVFRGDNRPAMMERGQIRTQSTLIDAATLQPRPVTVFPHGPITANVEQRPNVNRASTIQPLLSFGSEEPGRIANSKSVFGVDTLWEKEMAKLKEIQEQQKLNEEAQGREDEKKRKLKKGKKGKGKSDMPSSSPVVANDTEAPNAPELNRQSSAPPTLPNITPLNQQAPPASPGESESSLPAVNHRRRSVATLDAGGWFAGSSDGEEESGAKRESGPRAIPVSGGRDEDSDDDVPLTNIKVRAPESDDEDAPLSNLKSRQSVLLPDLKPASTLDFAASLGLAPEPTQTKAAGDDDSDDEVPLAIRRQTIMLPQGSDKKPAAGNDDSDDDEKPLGLRLSQAPNTAQQQRQIEYQQMMLMQQQQQQLMMQQQAMRASMFNASMLSFQPHMGGPGSVHSFGAQDPKLTRVDRWRHDVSGVNDQ</sequence>
<feature type="compositionally biased region" description="Acidic residues" evidence="1">
    <location>
        <begin position="147"/>
        <end position="156"/>
    </location>
</feature>
<accession>A0A8H3I405</accession>
<gene>
    <name evidence="2" type="ORF">RDB_LOCUS188284</name>
</gene>
<feature type="compositionally biased region" description="Basic and acidic residues" evidence="1">
    <location>
        <begin position="679"/>
        <end position="695"/>
    </location>
</feature>
<reference evidence="2" key="1">
    <citation type="submission" date="2021-01" db="EMBL/GenBank/DDBJ databases">
        <authorList>
            <person name="Kaushik A."/>
        </authorList>
    </citation>
    <scope>NUCLEOTIDE SEQUENCE</scope>
    <source>
        <strain evidence="2">AG5</strain>
    </source>
</reference>
<dbReference type="EMBL" id="CAJNJQ010006576">
    <property type="protein sequence ID" value="CAE7231943.1"/>
    <property type="molecule type" value="Genomic_DNA"/>
</dbReference>
<evidence type="ECO:0000256" key="1">
    <source>
        <dbReference type="SAM" id="MobiDB-lite"/>
    </source>
</evidence>
<feature type="compositionally biased region" description="Basic residues" evidence="1">
    <location>
        <begin position="696"/>
        <end position="705"/>
    </location>
</feature>
<protein>
    <submittedName>
        <fullName evidence="2">Uncharacterized protein</fullName>
    </submittedName>
</protein>
<feature type="region of interest" description="Disordered" evidence="1">
    <location>
        <begin position="679"/>
        <end position="928"/>
    </location>
</feature>
<name>A0A8H3I405_9AGAM</name>
<organism evidence="2 3">
    <name type="scientific">Rhizoctonia solani</name>
    <dbReference type="NCBI Taxonomy" id="456999"/>
    <lineage>
        <taxon>Eukaryota</taxon>
        <taxon>Fungi</taxon>
        <taxon>Dikarya</taxon>
        <taxon>Basidiomycota</taxon>
        <taxon>Agaricomycotina</taxon>
        <taxon>Agaricomycetes</taxon>
        <taxon>Cantharellales</taxon>
        <taxon>Ceratobasidiaceae</taxon>
        <taxon>Rhizoctonia</taxon>
    </lineage>
</organism>
<comment type="caution">
    <text evidence="2">The sequence shown here is derived from an EMBL/GenBank/DDBJ whole genome shotgun (WGS) entry which is preliminary data.</text>
</comment>
<evidence type="ECO:0000313" key="3">
    <source>
        <dbReference type="Proteomes" id="UP000663827"/>
    </source>
</evidence>
<feature type="region of interest" description="Disordered" evidence="1">
    <location>
        <begin position="140"/>
        <end position="163"/>
    </location>
</feature>
<feature type="compositionally biased region" description="Polar residues" evidence="1">
    <location>
        <begin position="730"/>
        <end position="748"/>
    </location>
</feature>
<feature type="compositionally biased region" description="Polar residues" evidence="1">
    <location>
        <begin position="352"/>
        <end position="361"/>
    </location>
</feature>
<evidence type="ECO:0000313" key="2">
    <source>
        <dbReference type="EMBL" id="CAE7231943.1"/>
    </source>
</evidence>
<dbReference type="AlphaFoldDB" id="A0A8H3I405"/>